<keyword evidence="1 4" id="KW-0812">Transmembrane</keyword>
<dbReference type="PROSITE" id="PS50850">
    <property type="entry name" value="MFS"/>
    <property type="match status" value="1"/>
</dbReference>
<evidence type="ECO:0000259" key="5">
    <source>
        <dbReference type="PROSITE" id="PS50850"/>
    </source>
</evidence>
<dbReference type="RefSeq" id="WP_137142170.1">
    <property type="nucleotide sequence ID" value="NZ_CP032347.1"/>
</dbReference>
<feature type="transmembrane region" description="Helical" evidence="4">
    <location>
        <begin position="346"/>
        <end position="367"/>
    </location>
</feature>
<evidence type="ECO:0000256" key="1">
    <source>
        <dbReference type="ARBA" id="ARBA00022692"/>
    </source>
</evidence>
<proteinExistence type="predicted"/>
<geneLocation type="plasmid" evidence="6">
    <name>p2</name>
</geneLocation>
<feature type="transmembrane region" description="Helical" evidence="4">
    <location>
        <begin position="278"/>
        <end position="297"/>
    </location>
</feature>
<feature type="transmembrane region" description="Helical" evidence="4">
    <location>
        <begin position="5"/>
        <end position="29"/>
    </location>
</feature>
<dbReference type="EMBL" id="CP032347">
    <property type="protein sequence ID" value="QCO18150.1"/>
    <property type="molecule type" value="Genomic_DNA"/>
</dbReference>
<dbReference type="InterPro" id="IPR052952">
    <property type="entry name" value="MFS-Transporter"/>
</dbReference>
<dbReference type="InterPro" id="IPR020846">
    <property type="entry name" value="MFS_dom"/>
</dbReference>
<evidence type="ECO:0000256" key="3">
    <source>
        <dbReference type="ARBA" id="ARBA00023136"/>
    </source>
</evidence>
<keyword evidence="3 4" id="KW-0472">Membrane</keyword>
<dbReference type="InterPro" id="IPR036259">
    <property type="entry name" value="MFS_trans_sf"/>
</dbReference>
<feature type="transmembrane region" description="Helical" evidence="4">
    <location>
        <begin position="373"/>
        <end position="391"/>
    </location>
</feature>
<feature type="transmembrane region" description="Helical" evidence="4">
    <location>
        <begin position="78"/>
        <end position="107"/>
    </location>
</feature>
<dbReference type="SUPFAM" id="SSF103473">
    <property type="entry name" value="MFS general substrate transporter"/>
    <property type="match status" value="1"/>
</dbReference>
<dbReference type="Gene3D" id="1.20.1250.20">
    <property type="entry name" value="MFS general substrate transporter like domains"/>
    <property type="match status" value="2"/>
</dbReference>
<keyword evidence="2 4" id="KW-1133">Transmembrane helix</keyword>
<dbReference type="Proteomes" id="UP000298693">
    <property type="component" value="Plasmid p2"/>
</dbReference>
<dbReference type="PANTHER" id="PTHR23527:SF1">
    <property type="entry name" value="BLL3282 PROTEIN"/>
    <property type="match status" value="1"/>
</dbReference>
<feature type="transmembrane region" description="Helical" evidence="4">
    <location>
        <begin position="41"/>
        <end position="66"/>
    </location>
</feature>
<feature type="transmembrane region" description="Helical" evidence="4">
    <location>
        <begin position="156"/>
        <end position="176"/>
    </location>
</feature>
<feature type="transmembrane region" description="Helical" evidence="4">
    <location>
        <begin position="215"/>
        <end position="237"/>
    </location>
</feature>
<feature type="domain" description="Major facilitator superfamily (MFS) profile" evidence="5">
    <location>
        <begin position="7"/>
        <end position="395"/>
    </location>
</feature>
<evidence type="ECO:0000313" key="6">
    <source>
        <dbReference type="EMBL" id="QCO18150.1"/>
    </source>
</evidence>
<evidence type="ECO:0000313" key="7">
    <source>
        <dbReference type="Proteomes" id="UP000298693"/>
    </source>
</evidence>
<dbReference type="AlphaFoldDB" id="A0A4D8R9N4"/>
<dbReference type="Pfam" id="PF07690">
    <property type="entry name" value="MFS_1"/>
    <property type="match status" value="1"/>
</dbReference>
<evidence type="ECO:0000256" key="4">
    <source>
        <dbReference type="SAM" id="Phobius"/>
    </source>
</evidence>
<feature type="transmembrane region" description="Helical" evidence="4">
    <location>
        <begin position="243"/>
        <end position="266"/>
    </location>
</feature>
<dbReference type="PANTHER" id="PTHR23527">
    <property type="entry name" value="BLL3282 PROTEIN"/>
    <property type="match status" value="1"/>
</dbReference>
<name>A0A4D8R9N4_AZOBR</name>
<organism evidence="6 7">
    <name type="scientific">Azospirillum brasilense</name>
    <dbReference type="NCBI Taxonomy" id="192"/>
    <lineage>
        <taxon>Bacteria</taxon>
        <taxon>Pseudomonadati</taxon>
        <taxon>Pseudomonadota</taxon>
        <taxon>Alphaproteobacteria</taxon>
        <taxon>Rhodospirillales</taxon>
        <taxon>Azospirillaceae</taxon>
        <taxon>Azospirillum</taxon>
    </lineage>
</organism>
<gene>
    <name evidence="6" type="ORF">D3869_22995</name>
</gene>
<accession>A0A4D8R9N4</accession>
<dbReference type="GO" id="GO:0022857">
    <property type="term" value="F:transmembrane transporter activity"/>
    <property type="evidence" value="ECO:0007669"/>
    <property type="project" value="InterPro"/>
</dbReference>
<evidence type="ECO:0000256" key="2">
    <source>
        <dbReference type="ARBA" id="ARBA00022989"/>
    </source>
</evidence>
<reference evidence="6 7" key="1">
    <citation type="submission" date="2018-09" db="EMBL/GenBank/DDBJ databases">
        <title>Whole genome based analysis of evolution and adaptive divergence in Indian and Brazilian strains of Azospirillum brasilense.</title>
        <authorList>
            <person name="Singh C."/>
            <person name="Tripathi A.K."/>
        </authorList>
    </citation>
    <scope>NUCLEOTIDE SEQUENCE [LARGE SCALE GENOMIC DNA]</scope>
    <source>
        <strain evidence="6 7">MTCC4039</strain>
        <plasmid evidence="6 7">p2</plasmid>
    </source>
</reference>
<keyword evidence="6" id="KW-0614">Plasmid</keyword>
<sequence>MNVWLLPLIAMAAVQAFVGLCLFAIPVIAPQAAPDLGVDPGLLGLYTAVVFTAAIPASLGAGGLIARWGAIRTCQACLLAAAGAALLSASALPVAFLLGALALGFAFGPETPASTQLLSRLTPPEKRPLVFSLRQTGNQFGGMAAGFAVPLLVLSFGWQASLMVVAGATAVLALALEPLARRHDGDDRAAPRPAGRGTLKRALDLVAGEPALRRLAMAVCAFSAMQLCLNGFLVSFAVTGLDWSLPLAGTALAVAQGAGLVGRVGWGLVATRWAPPRVILAGLGVAMSVAAALVAIATPGWPVPAFLAVCAAFGLSASGWNGLFVSEVARLAPPGRAGEATGGMLAIAYAGLVAGPALFSLLVAGGFGYSAGYLAAAAAALAGVAALVIPLPPAPTPDLSTAAEDTPCAR</sequence>
<dbReference type="InterPro" id="IPR011701">
    <property type="entry name" value="MFS"/>
</dbReference>
<feature type="transmembrane region" description="Helical" evidence="4">
    <location>
        <begin position="303"/>
        <end position="325"/>
    </location>
</feature>
<protein>
    <submittedName>
        <fullName evidence="6">MFS transporter</fullName>
    </submittedName>
</protein>